<dbReference type="AlphaFoldDB" id="A0A0F9ZHN4"/>
<comment type="caution">
    <text evidence="8">The sequence shown here is derived from an EMBL/GenBank/DDBJ whole genome shotgun (WGS) entry which is preliminary data.</text>
</comment>
<proteinExistence type="inferred from homology"/>
<comment type="similarity">
    <text evidence="1 7">Belongs to the bacterial ribosomal protein bS20 family.</text>
</comment>
<dbReference type="SUPFAM" id="SSF46992">
    <property type="entry name" value="Ribosomal protein S20"/>
    <property type="match status" value="1"/>
</dbReference>
<keyword evidence="4 7" id="KW-0689">Ribosomal protein</keyword>
<reference evidence="8 9" key="1">
    <citation type="journal article" date="2015" name="Nature">
        <title>rRNA introns, odd ribosomes, and small enigmatic genomes across a large radiation of phyla.</title>
        <authorList>
            <person name="Brown C.T."/>
            <person name="Hug L.A."/>
            <person name="Thomas B.C."/>
            <person name="Sharon I."/>
            <person name="Castelle C.J."/>
            <person name="Singh A."/>
            <person name="Wilkins M.J."/>
            <person name="Williams K.H."/>
            <person name="Banfield J.F."/>
        </authorList>
    </citation>
    <scope>NUCLEOTIDE SEQUENCE [LARGE SCALE GENOMIC DNA]</scope>
</reference>
<dbReference type="HAMAP" id="MF_00500">
    <property type="entry name" value="Ribosomal_bS20"/>
    <property type="match status" value="1"/>
</dbReference>
<dbReference type="GO" id="GO:0006412">
    <property type="term" value="P:translation"/>
    <property type="evidence" value="ECO:0007669"/>
    <property type="project" value="UniProtKB-UniRule"/>
</dbReference>
<dbReference type="GO" id="GO:0070181">
    <property type="term" value="F:small ribosomal subunit rRNA binding"/>
    <property type="evidence" value="ECO:0007669"/>
    <property type="project" value="TreeGrafter"/>
</dbReference>
<accession>A0A0F9ZHN4</accession>
<dbReference type="GO" id="GO:0003735">
    <property type="term" value="F:structural constituent of ribosome"/>
    <property type="evidence" value="ECO:0007669"/>
    <property type="project" value="InterPro"/>
</dbReference>
<keyword evidence="2 7" id="KW-0699">rRNA-binding</keyword>
<comment type="function">
    <text evidence="7">Binds directly to 16S ribosomal RNA.</text>
</comment>
<dbReference type="Gene3D" id="1.20.58.110">
    <property type="entry name" value="Ribosomal protein S20"/>
    <property type="match status" value="1"/>
</dbReference>
<dbReference type="Proteomes" id="UP000034302">
    <property type="component" value="Unassembled WGS sequence"/>
</dbReference>
<evidence type="ECO:0000256" key="5">
    <source>
        <dbReference type="ARBA" id="ARBA00023274"/>
    </source>
</evidence>
<gene>
    <name evidence="7" type="primary">rpsT</name>
    <name evidence="8" type="ORF">UR34_C0012G0015</name>
</gene>
<protein>
    <recommendedName>
        <fullName evidence="6 7">Small ribosomal subunit protein bS20</fullName>
    </recommendedName>
</protein>
<evidence type="ECO:0000313" key="8">
    <source>
        <dbReference type="EMBL" id="KKP43663.1"/>
    </source>
</evidence>
<dbReference type="PANTHER" id="PTHR33398">
    <property type="entry name" value="30S RIBOSOMAL PROTEIN S20"/>
    <property type="match status" value="1"/>
</dbReference>
<evidence type="ECO:0000256" key="1">
    <source>
        <dbReference type="ARBA" id="ARBA00007634"/>
    </source>
</evidence>
<dbReference type="EMBL" id="LBOV01000012">
    <property type="protein sequence ID" value="KKP43663.1"/>
    <property type="molecule type" value="Genomic_DNA"/>
</dbReference>
<dbReference type="NCBIfam" id="TIGR00029">
    <property type="entry name" value="S20"/>
    <property type="match status" value="1"/>
</dbReference>
<evidence type="ECO:0000256" key="6">
    <source>
        <dbReference type="ARBA" id="ARBA00035136"/>
    </source>
</evidence>
<dbReference type="InterPro" id="IPR036510">
    <property type="entry name" value="Ribosomal_bS20_sf"/>
</dbReference>
<evidence type="ECO:0000256" key="2">
    <source>
        <dbReference type="ARBA" id="ARBA00022730"/>
    </source>
</evidence>
<evidence type="ECO:0000313" key="9">
    <source>
        <dbReference type="Proteomes" id="UP000034302"/>
    </source>
</evidence>
<organism evidence="8 9">
    <name type="scientific">candidate division WS6 bacterium GW2011_GWC1_33_20</name>
    <dbReference type="NCBI Taxonomy" id="1619089"/>
    <lineage>
        <taxon>Bacteria</taxon>
        <taxon>Candidatus Dojkabacteria</taxon>
    </lineage>
</organism>
<evidence type="ECO:0000256" key="3">
    <source>
        <dbReference type="ARBA" id="ARBA00022884"/>
    </source>
</evidence>
<evidence type="ECO:0000256" key="7">
    <source>
        <dbReference type="HAMAP-Rule" id="MF_00500"/>
    </source>
</evidence>
<dbReference type="Pfam" id="PF01649">
    <property type="entry name" value="Ribosomal_S20p"/>
    <property type="match status" value="1"/>
</dbReference>
<keyword evidence="3 7" id="KW-0694">RNA-binding</keyword>
<evidence type="ECO:0000256" key="4">
    <source>
        <dbReference type="ARBA" id="ARBA00022980"/>
    </source>
</evidence>
<keyword evidence="5 7" id="KW-0687">Ribonucleoprotein</keyword>
<dbReference type="PANTHER" id="PTHR33398:SF1">
    <property type="entry name" value="SMALL RIBOSOMAL SUBUNIT PROTEIN BS20C"/>
    <property type="match status" value="1"/>
</dbReference>
<dbReference type="InterPro" id="IPR002583">
    <property type="entry name" value="Ribosomal_bS20"/>
</dbReference>
<dbReference type="GO" id="GO:0015935">
    <property type="term" value="C:small ribosomal subunit"/>
    <property type="evidence" value="ECO:0007669"/>
    <property type="project" value="TreeGrafter"/>
</dbReference>
<name>A0A0F9ZHN4_9BACT</name>
<sequence length="115" mass="13388">MYIIHPNTLSFYSLFVIMPNLKTSIKDLRQTKRRTVYNDRLRKRIKKSVKRFQDQITAGEKDGAEKSLKQTFKVLDKASKKHVINKGRASRKRSRLAIQLNKLSINNVKDTKKGA</sequence>